<accession>A0ABV0ZNU1</accession>
<evidence type="ECO:0000313" key="1">
    <source>
        <dbReference type="EMBL" id="MEQ2307250.1"/>
    </source>
</evidence>
<protein>
    <submittedName>
        <fullName evidence="1">Uncharacterized protein</fullName>
    </submittedName>
</protein>
<keyword evidence="2" id="KW-1185">Reference proteome</keyword>
<evidence type="ECO:0000313" key="2">
    <source>
        <dbReference type="Proteomes" id="UP001469553"/>
    </source>
</evidence>
<name>A0ABV0ZNU1_9TELE</name>
<proteinExistence type="predicted"/>
<organism evidence="1 2">
    <name type="scientific">Ameca splendens</name>
    <dbReference type="NCBI Taxonomy" id="208324"/>
    <lineage>
        <taxon>Eukaryota</taxon>
        <taxon>Metazoa</taxon>
        <taxon>Chordata</taxon>
        <taxon>Craniata</taxon>
        <taxon>Vertebrata</taxon>
        <taxon>Euteleostomi</taxon>
        <taxon>Actinopterygii</taxon>
        <taxon>Neopterygii</taxon>
        <taxon>Teleostei</taxon>
        <taxon>Neoteleostei</taxon>
        <taxon>Acanthomorphata</taxon>
        <taxon>Ovalentaria</taxon>
        <taxon>Atherinomorphae</taxon>
        <taxon>Cyprinodontiformes</taxon>
        <taxon>Goodeidae</taxon>
        <taxon>Ameca</taxon>
    </lineage>
</organism>
<sequence length="83" mass="9249">MKESNPESPASVSTRECVMAGLRRSSKYSFHCPIMSPVEANYGGFKHSNCQSDVFKRYVSENIPFRLHTGLSLLPKLAKAKTV</sequence>
<reference evidence="1 2" key="1">
    <citation type="submission" date="2021-06" db="EMBL/GenBank/DDBJ databases">
        <authorList>
            <person name="Palmer J.M."/>
        </authorList>
    </citation>
    <scope>NUCLEOTIDE SEQUENCE [LARGE SCALE GENOMIC DNA]</scope>
    <source>
        <strain evidence="1 2">AS_MEX2019</strain>
        <tissue evidence="1">Muscle</tissue>
    </source>
</reference>
<gene>
    <name evidence="1" type="ORF">AMECASPLE_016380</name>
</gene>
<comment type="caution">
    <text evidence="1">The sequence shown here is derived from an EMBL/GenBank/DDBJ whole genome shotgun (WGS) entry which is preliminary data.</text>
</comment>
<dbReference type="EMBL" id="JAHRIP010067022">
    <property type="protein sequence ID" value="MEQ2307250.1"/>
    <property type="molecule type" value="Genomic_DNA"/>
</dbReference>
<dbReference type="Proteomes" id="UP001469553">
    <property type="component" value="Unassembled WGS sequence"/>
</dbReference>